<name>A0A2A9NQN0_9AGAR</name>
<dbReference type="Proteomes" id="UP000242287">
    <property type="component" value="Unassembled WGS sequence"/>
</dbReference>
<evidence type="ECO:0000313" key="1">
    <source>
        <dbReference type="EMBL" id="PFH49992.1"/>
    </source>
</evidence>
<sequence>MSKDKPDELNRVVHYPEISTTDWQFWESKRSWFEKHAYTLYKVEYVHVEALGIMDPVNRYSTRRESVVGRFPFAPCSGSIIDGVLRTVFVYPLIPFIHNMNMVYVQPHIAFAQDSQNRHVAIKLVVAGTQEANILEYLTEASSEIDINSFQGVIPVLEVLHYDEDYLFFVMPRVEHALDFVYCMLKVCINNSNCTRGYWRSQLLVNYIWNDFFRDENDMKFHQHMHSQNMIRYAIFDFNLGVKLPDSVDPSTFRLPIEFASEGPWCEPFDRAHGVLDYRPFAYDVACMGILIYQELGDIITFAPLLAPLIDMMVTPDIDKRFAAQQEFFSKLKSEMEEEELKRTISTDIPEVTTPWRDFQRCNGLSNEFIQKWSAYRVPPPSVPRRILRAFCGHAWGWNTVHCIRRIFQTIRRFIFFWGPSRVPLSLPV</sequence>
<dbReference type="AlphaFoldDB" id="A0A2A9NQN0"/>
<protein>
    <recommendedName>
        <fullName evidence="3">Protein kinase domain-containing protein</fullName>
    </recommendedName>
</protein>
<evidence type="ECO:0000313" key="2">
    <source>
        <dbReference type="Proteomes" id="UP000242287"/>
    </source>
</evidence>
<keyword evidence="2" id="KW-1185">Reference proteome</keyword>
<proteinExistence type="predicted"/>
<gene>
    <name evidence="1" type="ORF">AMATHDRAFT_86072</name>
</gene>
<dbReference type="OrthoDB" id="2722301at2759"/>
<reference evidence="1 2" key="1">
    <citation type="submission" date="2014-02" db="EMBL/GenBank/DDBJ databases">
        <title>Transposable element dynamics among asymbiotic and ectomycorrhizal Amanita fungi.</title>
        <authorList>
            <consortium name="DOE Joint Genome Institute"/>
            <person name="Hess J."/>
            <person name="Skrede I."/>
            <person name="Wolfe B."/>
            <person name="LaButti K."/>
            <person name="Ohm R.A."/>
            <person name="Grigoriev I.V."/>
            <person name="Pringle A."/>
        </authorList>
    </citation>
    <scope>NUCLEOTIDE SEQUENCE [LARGE SCALE GENOMIC DNA]</scope>
    <source>
        <strain evidence="1 2">SKay4041</strain>
    </source>
</reference>
<accession>A0A2A9NQN0</accession>
<evidence type="ECO:0008006" key="3">
    <source>
        <dbReference type="Google" id="ProtNLM"/>
    </source>
</evidence>
<organism evidence="1 2">
    <name type="scientific">Amanita thiersii Skay4041</name>
    <dbReference type="NCBI Taxonomy" id="703135"/>
    <lineage>
        <taxon>Eukaryota</taxon>
        <taxon>Fungi</taxon>
        <taxon>Dikarya</taxon>
        <taxon>Basidiomycota</taxon>
        <taxon>Agaricomycotina</taxon>
        <taxon>Agaricomycetes</taxon>
        <taxon>Agaricomycetidae</taxon>
        <taxon>Agaricales</taxon>
        <taxon>Pluteineae</taxon>
        <taxon>Amanitaceae</taxon>
        <taxon>Amanita</taxon>
    </lineage>
</organism>
<dbReference type="EMBL" id="KZ302014">
    <property type="protein sequence ID" value="PFH49992.1"/>
    <property type="molecule type" value="Genomic_DNA"/>
</dbReference>